<feature type="region of interest" description="Disordered" evidence="1">
    <location>
        <begin position="253"/>
        <end position="276"/>
    </location>
</feature>
<reference evidence="3" key="1">
    <citation type="journal article" date="2017" name="Nat. Microbiol.">
        <title>Global analysis of biosynthetic gene clusters reveals vast potential of secondary metabolite production in Penicillium species.</title>
        <authorList>
            <person name="Nielsen J.C."/>
            <person name="Grijseels S."/>
            <person name="Prigent S."/>
            <person name="Ji B."/>
            <person name="Dainat J."/>
            <person name="Nielsen K.F."/>
            <person name="Frisvad J.C."/>
            <person name="Workman M."/>
            <person name="Nielsen J."/>
        </authorList>
    </citation>
    <scope>NUCLEOTIDE SEQUENCE [LARGE SCALE GENOMIC DNA]</scope>
    <source>
        <strain evidence="3">IBT 31321</strain>
    </source>
</reference>
<evidence type="ECO:0000313" key="3">
    <source>
        <dbReference type="Proteomes" id="UP000191500"/>
    </source>
</evidence>
<dbReference type="AlphaFoldDB" id="A0A1V6VA70"/>
<dbReference type="EMBL" id="MDDG01000001">
    <property type="protein sequence ID" value="OQE47508.1"/>
    <property type="molecule type" value="Genomic_DNA"/>
</dbReference>
<evidence type="ECO:0000256" key="1">
    <source>
        <dbReference type="SAM" id="MobiDB-lite"/>
    </source>
</evidence>
<organism evidence="2 3">
    <name type="scientific">Penicillium coprophilum</name>
    <dbReference type="NCBI Taxonomy" id="36646"/>
    <lineage>
        <taxon>Eukaryota</taxon>
        <taxon>Fungi</taxon>
        <taxon>Dikarya</taxon>
        <taxon>Ascomycota</taxon>
        <taxon>Pezizomycotina</taxon>
        <taxon>Eurotiomycetes</taxon>
        <taxon>Eurotiomycetidae</taxon>
        <taxon>Eurotiales</taxon>
        <taxon>Aspergillaceae</taxon>
        <taxon>Penicillium</taxon>
    </lineage>
</organism>
<evidence type="ECO:0000313" key="2">
    <source>
        <dbReference type="EMBL" id="OQE47508.1"/>
    </source>
</evidence>
<protein>
    <submittedName>
        <fullName evidence="2">Uncharacterized protein</fullName>
    </submittedName>
</protein>
<accession>A0A1V6VA70</accession>
<keyword evidence="3" id="KW-1185">Reference proteome</keyword>
<sequence length="276" mass="30844">MYEVVWTGDRAPNKRPVDALAATMGDMSFAVGKTPIDTVLAYMARCTQQDDLEEGIWALRNLLRAEEDGVDAQIATEDEIQANSYAHFDDGNHFFLPAQEGVATQLELDRRAIQLESSAQHLVDAIHRRVQHLRWEIFAWWWCQVSEGKKTTHIQSGYHDANIDAPSKAATRLQCQVIQSSQASVKTGVIEAFHQRNNPTLVIGGVKIMMASEELPPCGALSPIPRNLFPGDLLDAGNRLVREFVTLRDVTVTPDQQIPPPYHDKMTGRSSAWRNS</sequence>
<name>A0A1V6VA70_9EURO</name>
<dbReference type="Proteomes" id="UP000191500">
    <property type="component" value="Unassembled WGS sequence"/>
</dbReference>
<comment type="caution">
    <text evidence="2">The sequence shown here is derived from an EMBL/GenBank/DDBJ whole genome shotgun (WGS) entry which is preliminary data.</text>
</comment>
<gene>
    <name evidence="2" type="ORF">PENCOP_c001G01626</name>
</gene>
<proteinExistence type="predicted"/>